<dbReference type="Gene3D" id="1.10.1660.10">
    <property type="match status" value="1"/>
</dbReference>
<evidence type="ECO:0000313" key="1">
    <source>
        <dbReference type="EMBL" id="PIL20128.1"/>
    </source>
</evidence>
<evidence type="ECO:0000313" key="2">
    <source>
        <dbReference type="Proteomes" id="UP000231259"/>
    </source>
</evidence>
<evidence type="ECO:0008006" key="3">
    <source>
        <dbReference type="Google" id="ProtNLM"/>
    </source>
</evidence>
<accession>A0A2G8RGC4</accession>
<sequence>MKDRFSEEEVVTTITRLTRRQLVRFVEVEFVRPERAEDGVFYRRVDIARLELLCDLSQDLDMDEAALGVVISLIDQLHAVRQDLATISDALESLPPELRLRVAEALSHA</sequence>
<dbReference type="Proteomes" id="UP000231259">
    <property type="component" value="Unassembled WGS sequence"/>
</dbReference>
<dbReference type="RefSeq" id="WP_099910909.1">
    <property type="nucleotide sequence ID" value="NZ_AWWI01000066.1"/>
</dbReference>
<organism evidence="1 2">
    <name type="scientific">Puniceibacterium antarcticum</name>
    <dbReference type="NCBI Taxonomy" id="1206336"/>
    <lineage>
        <taxon>Bacteria</taxon>
        <taxon>Pseudomonadati</taxon>
        <taxon>Pseudomonadota</taxon>
        <taxon>Alphaproteobacteria</taxon>
        <taxon>Rhodobacterales</taxon>
        <taxon>Paracoccaceae</taxon>
        <taxon>Puniceibacterium</taxon>
    </lineage>
</organism>
<gene>
    <name evidence="1" type="ORF">P775_10695</name>
</gene>
<dbReference type="OrthoDB" id="9800876at2"/>
<proteinExistence type="predicted"/>
<keyword evidence="2" id="KW-1185">Reference proteome</keyword>
<dbReference type="EMBL" id="AWWI01000066">
    <property type="protein sequence ID" value="PIL20128.1"/>
    <property type="molecule type" value="Genomic_DNA"/>
</dbReference>
<reference evidence="1 2" key="1">
    <citation type="submission" date="2013-09" db="EMBL/GenBank/DDBJ databases">
        <title>Genome sequencing of Phaeobacter antarcticus sp. nov. SM1211.</title>
        <authorList>
            <person name="Zhang X.-Y."/>
            <person name="Liu C."/>
            <person name="Chen X.-L."/>
            <person name="Xie B.-B."/>
            <person name="Qin Q.-L."/>
            <person name="Rong J.-C."/>
            <person name="Zhang Y.-Z."/>
        </authorList>
    </citation>
    <scope>NUCLEOTIDE SEQUENCE [LARGE SCALE GENOMIC DNA]</scope>
    <source>
        <strain evidence="1 2">SM1211</strain>
    </source>
</reference>
<dbReference type="AlphaFoldDB" id="A0A2G8RGC4"/>
<comment type="caution">
    <text evidence="1">The sequence shown here is derived from an EMBL/GenBank/DDBJ whole genome shotgun (WGS) entry which is preliminary data.</text>
</comment>
<protein>
    <recommendedName>
        <fullName evidence="3">HTH merR-type domain-containing protein</fullName>
    </recommendedName>
</protein>
<name>A0A2G8RGC4_9RHOB</name>